<name>A0AAW1NYB3_9CHLO</name>
<comment type="caution">
    <text evidence="3">The sequence shown here is derived from an EMBL/GenBank/DDBJ whole genome shotgun (WGS) entry which is preliminary data.</text>
</comment>
<dbReference type="Pfam" id="PF25037">
    <property type="entry name" value="VPS13_C"/>
    <property type="match status" value="1"/>
</dbReference>
<dbReference type="PANTHER" id="PTHR16166">
    <property type="entry name" value="VACUOLAR PROTEIN SORTING-ASSOCIATED PROTEIN VPS13"/>
    <property type="match status" value="1"/>
</dbReference>
<evidence type="ECO:0000313" key="4">
    <source>
        <dbReference type="Proteomes" id="UP001465755"/>
    </source>
</evidence>
<dbReference type="GO" id="GO:0006623">
    <property type="term" value="P:protein targeting to vacuole"/>
    <property type="evidence" value="ECO:0007669"/>
    <property type="project" value="TreeGrafter"/>
</dbReference>
<dbReference type="Pfam" id="PF25036">
    <property type="entry name" value="VPS13_VAB"/>
    <property type="match status" value="2"/>
</dbReference>
<feature type="region of interest" description="Disordered" evidence="1">
    <location>
        <begin position="1664"/>
        <end position="1701"/>
    </location>
</feature>
<evidence type="ECO:0000313" key="3">
    <source>
        <dbReference type="EMBL" id="KAK9798969.1"/>
    </source>
</evidence>
<dbReference type="EMBL" id="JALJOQ010000093">
    <property type="protein sequence ID" value="KAK9798969.1"/>
    <property type="molecule type" value="Genomic_DNA"/>
</dbReference>
<dbReference type="InterPro" id="IPR009543">
    <property type="entry name" value="VPS13_VAB"/>
</dbReference>
<dbReference type="InterPro" id="IPR026847">
    <property type="entry name" value="VPS13"/>
</dbReference>
<evidence type="ECO:0000256" key="1">
    <source>
        <dbReference type="SAM" id="MobiDB-lite"/>
    </source>
</evidence>
<organism evidence="3 4">
    <name type="scientific">Symbiochloris irregularis</name>
    <dbReference type="NCBI Taxonomy" id="706552"/>
    <lineage>
        <taxon>Eukaryota</taxon>
        <taxon>Viridiplantae</taxon>
        <taxon>Chlorophyta</taxon>
        <taxon>core chlorophytes</taxon>
        <taxon>Trebouxiophyceae</taxon>
        <taxon>Trebouxiales</taxon>
        <taxon>Trebouxiaceae</taxon>
        <taxon>Symbiochloris</taxon>
    </lineage>
</organism>
<feature type="region of interest" description="Disordered" evidence="1">
    <location>
        <begin position="849"/>
        <end position="883"/>
    </location>
</feature>
<dbReference type="Proteomes" id="UP001465755">
    <property type="component" value="Unassembled WGS sequence"/>
</dbReference>
<gene>
    <name evidence="3" type="ORF">WJX73_003190</name>
</gene>
<feature type="compositionally biased region" description="Basic and acidic residues" evidence="1">
    <location>
        <begin position="1028"/>
        <end position="1038"/>
    </location>
</feature>
<dbReference type="GO" id="GO:0045053">
    <property type="term" value="P:protein retention in Golgi apparatus"/>
    <property type="evidence" value="ECO:0007669"/>
    <property type="project" value="TreeGrafter"/>
</dbReference>
<accession>A0AAW1NYB3</accession>
<dbReference type="InterPro" id="IPR056748">
    <property type="entry name" value="VPS13-like_C"/>
</dbReference>
<evidence type="ECO:0000259" key="2">
    <source>
        <dbReference type="PROSITE" id="PS51493"/>
    </source>
</evidence>
<reference evidence="3 4" key="1">
    <citation type="journal article" date="2024" name="Nat. Commun.">
        <title>Phylogenomics reveals the evolutionary origins of lichenization in chlorophyte algae.</title>
        <authorList>
            <person name="Puginier C."/>
            <person name="Libourel C."/>
            <person name="Otte J."/>
            <person name="Skaloud P."/>
            <person name="Haon M."/>
            <person name="Grisel S."/>
            <person name="Petersen M."/>
            <person name="Berrin J.G."/>
            <person name="Delaux P.M."/>
            <person name="Dal Grande F."/>
            <person name="Keller J."/>
        </authorList>
    </citation>
    <scope>NUCLEOTIDE SEQUENCE [LARGE SCALE GENOMIC DNA]</scope>
    <source>
        <strain evidence="3 4">SAG 2036</strain>
    </source>
</reference>
<feature type="domain" description="Peptidase S32" evidence="2">
    <location>
        <begin position="1652"/>
        <end position="1861"/>
    </location>
</feature>
<dbReference type="PROSITE" id="PS51493">
    <property type="entry name" value="AV_NSP4_PRO"/>
    <property type="match status" value="1"/>
</dbReference>
<keyword evidence="4" id="KW-1185">Reference proteome</keyword>
<sequence>MFEGWISELLASYLGHFLDVKKDQLRVSLWRAWSTGLVLENVSLKLDAFDYLELPVAVTGGCVDRLEVQVPWRALRSKPVLVKLSGVSLTVAERPESDWEEGPAGKRASAAKLAQLAALELQALSAPDAPARRSGWSLFSYIGTFLLNTLQLSIANVCVCLQECSTRPGSQPASIITVRLQRLQTVSSTQPASQEQDQPAKEPSVFKEFQIEGFSLSWHDAREDQGANAESNAAVHLLRPLQCSMRLSALPGGTGSQQKGSLCLAASLSVPSLQWHLLHSQVQDIVRLLDKLTVWRLRNKVALLRPNGWRSPGASRPSWRRMWRYAGNAALVSIGKKPWMAGMVTGKAWRQRMRQYMQLYRHKREAELGRAPELAANELAQLKDLEAEPWIQAADLMMVRTMVNRAVRQAPVRRESTDNARQGWLAWSVSGAAGFLGYVPLHDAPHHPDMEMDDSTFQSVVDQLDLGQALAAADHGSHFSVAVQVNVQVAHITLLLTDDQQPAKRDLILLDMQGWKATAAFSGASLSLAVTLDMLTAHDLFSMGPGVSQLLLGRPGAGTHAASATPVFQLAWEAASFAGGGSPCNVQRFQPVRVRMWYKHLAVPLLACQKSMWRLQPFTCGQWHSISMISSAHSSCKLPLSARTFVPRYSMRLKLQMRTAAVQLAAPSCRPQVHQAVSLRFELPLLQLAIDGPALGPDVNSVSLSLQLESLQGTAHNSDHGFTCTAKAKQLIVNDASTYSSSPPKLRGSMPALRLARQLCIDAVSLLGVHTVHNQTLVSAELQGAYAEGYAGEQTSFIRRVQQKSLPTGYLTFHRTSDHLHTAITLQDGCFGIGSLLRIAAIFQPVEKLTPEPNTSRESPRASAQPETEHASTSPAQHPEVHPIQQPAEWTPHALAAHQPRQGSAIFTLTQAVMQIGPMDRSRAAGRLDINRVMTIPSISLAHTAAASGAEAAGPPNLTATDQPLALDIPNIAIAADAEQLSILRKASQWCQAELQQIVGRSPAQPADTASCPPAASHPTSGRSAEAPVHDHASREHTSGSIGSLVITLYGASAEDPYLVCQMRQLSSRRRLSSDSSATSSMLAIQSPDGIAHGHEHAVLLDGILVRLQVEALPLLLSKAQLLASVFLESSGKATTPTRHHLPPAQCSLPFSLQLRQLVLELIGSRSAGGTSAVPVMELHTTASLSSLLNDNNNLMSQVLSHRRKRATVFSASIAKAGLLLSQDSNTNSIPILEFAVLSLAAEAALAHAVLDLSISGELCAYCYSSTKLGWEPLLEPWNANLHLHLGPSRPDTNTGFSVKSSVGTIRMLQAMLNRRLRERLWHCQQCMADVWAIIVMAHSGLQVINWTSIPLRVGLRLSSPEPRTLETLQPEGQMWLPCIRTEPGMLCIKPAGTSETEFVWSPGVRLQPLLDLAQEAMRGAGRGLNAARIARHLACKALLRASASMRFHIGVVENPHAAGFQLVIQAPLMLQNSLPMPVTILLKAPGASHSIYLHPRTQTAMHTIDSNDIIELVVQLLGYQWSSPIRVPHLERARTILPLEASSDGESPRIEEAAETFFKVSESGDSRGSATVYLRHLLDTDCGSHLLRFSCALWVYNCTGFPIALQQSEADEAAGAADQMSVEDEDPVQWVRPYDQASPAAHLSGLASLRSAASGRTASSGLGGYFSPRVQPADELQPTSESRRFRFHQGSGSPDAPAHGMAASIESRLSYTSPTRYASMQGGVQPSKRRLRLRIRASNIRARSGRTFWSAPVALDALGGAAVVMVPYPTASTAAAVVDSPSAYMLAVTAAQVDGGDGALAVHEAGWLWSGGVAISSPGDLFIKIRHRGRGETLMLKVDVSTTKSGPMLVTISHQAAGFTPYRLDNCTSETLHISQHQCSEQEDVLRPYTSLDYAWDEPALPHRLNLALPGNRKLGSFWLDKVGTQATLSLPSKSRADREHRLQVVLRAEGPTRVLSVIDSKVHVHSQLLVSLPVHEQGWEAWSRGSSQAPLSAQSAIAAPLKRQSGSGFAEVRTELAGIGISLVLEQQEMFYARISNVQLRGTRSKVRYTLEAAVASLQVENPRPGAVYTAVVCAPGNTQQQFKLTPRRAELKPASQSPALRMRCALWTRQPAGVLCVEKLELAVAPITLGLEQAYLLDLHEAVTSAVNPLLGMASASRRDEPDLSILAGGFVPQHATEQKVYIERLHISSLMFAVSFLPASWHDVVGRHSLNARGSKARLAGLQRLVALVGEVEGGSIRLALLEMRHPLVGTTALQQQIYSHYMRTAIPELVKLVGSANLLGDPVRLFHHLGLGVWSFLAYPAVGLVDTARGQGPWRIIVGLQEGFSSLLGNIVFAISNATAKTSAAMRRPLQALRLDQGGSSGQRQVLDAPDQGIVTALLRGIAGLLVEPARGAEESGVLGFLRGTFWGIIGALIRPIDGMLDTCARVADSIRTAVMGPPVLASRIRPPRYVNASGPLAIYDWSEAMGRYLLGDVDKRRFAQESFLLCQQLSHVTEFAVLTSCHLLSITSAGLRFLPSLNYSVALQDIIFVRSTTALLLCHFAMPGCCTCFKTAARNIQRPL</sequence>
<dbReference type="PANTHER" id="PTHR16166:SF143">
    <property type="entry name" value="PROTEIN SORTING-ASSOCIATED PROTEIN, PUTATIVE (DUF1162)-RELATED"/>
    <property type="match status" value="1"/>
</dbReference>
<dbReference type="GO" id="GO:0008233">
    <property type="term" value="F:peptidase activity"/>
    <property type="evidence" value="ECO:0007669"/>
    <property type="project" value="InterPro"/>
</dbReference>
<protein>
    <recommendedName>
        <fullName evidence="2">Peptidase S32 domain-containing protein</fullName>
    </recommendedName>
</protein>
<dbReference type="InterPro" id="IPR023338">
    <property type="entry name" value="Arterivirus_NSP4_peptidase"/>
</dbReference>
<proteinExistence type="predicted"/>
<feature type="region of interest" description="Disordered" evidence="1">
    <location>
        <begin position="1000"/>
        <end position="1038"/>
    </location>
</feature>